<name>A0A0C2WNS0_AMAMK</name>
<accession>A0A0C2WNS0</accession>
<sequence length="143" mass="16232">MILLFFSRPGYQATSVCCVISSVFRRSHSTANPRLEGLETQPGLKDNQFNTALVCFAAHRNSFDRICAPIRLCGLLYVAVGLGLQPCNCLLRLDSLFAYWNVRQSIIHKGKTALTTQPVLRWVWSRSRKGQQNVTNLSRRRFS</sequence>
<dbReference type="InParanoid" id="A0A0C2WNS0"/>
<proteinExistence type="predicted"/>
<dbReference type="AlphaFoldDB" id="A0A0C2WNS0"/>
<gene>
    <name evidence="1" type="ORF">M378DRAFT_357290</name>
</gene>
<evidence type="ECO:0000313" key="2">
    <source>
        <dbReference type="Proteomes" id="UP000054549"/>
    </source>
</evidence>
<protein>
    <submittedName>
        <fullName evidence="1">Uncharacterized protein</fullName>
    </submittedName>
</protein>
<dbReference type="EMBL" id="KN818354">
    <property type="protein sequence ID" value="KIL57888.1"/>
    <property type="molecule type" value="Genomic_DNA"/>
</dbReference>
<reference evidence="1 2" key="1">
    <citation type="submission" date="2014-04" db="EMBL/GenBank/DDBJ databases">
        <title>Evolutionary Origins and Diversification of the Mycorrhizal Mutualists.</title>
        <authorList>
            <consortium name="DOE Joint Genome Institute"/>
            <consortium name="Mycorrhizal Genomics Consortium"/>
            <person name="Kohler A."/>
            <person name="Kuo A."/>
            <person name="Nagy L.G."/>
            <person name="Floudas D."/>
            <person name="Copeland A."/>
            <person name="Barry K.W."/>
            <person name="Cichocki N."/>
            <person name="Veneault-Fourrey C."/>
            <person name="LaButti K."/>
            <person name="Lindquist E.A."/>
            <person name="Lipzen A."/>
            <person name="Lundell T."/>
            <person name="Morin E."/>
            <person name="Murat C."/>
            <person name="Riley R."/>
            <person name="Ohm R."/>
            <person name="Sun H."/>
            <person name="Tunlid A."/>
            <person name="Henrissat B."/>
            <person name="Grigoriev I.V."/>
            <person name="Hibbett D.S."/>
            <person name="Martin F."/>
        </authorList>
    </citation>
    <scope>NUCLEOTIDE SEQUENCE [LARGE SCALE GENOMIC DNA]</scope>
    <source>
        <strain evidence="1 2">Koide BX008</strain>
    </source>
</reference>
<evidence type="ECO:0000313" key="1">
    <source>
        <dbReference type="EMBL" id="KIL57888.1"/>
    </source>
</evidence>
<organism evidence="1 2">
    <name type="scientific">Amanita muscaria (strain Koide BX008)</name>
    <dbReference type="NCBI Taxonomy" id="946122"/>
    <lineage>
        <taxon>Eukaryota</taxon>
        <taxon>Fungi</taxon>
        <taxon>Dikarya</taxon>
        <taxon>Basidiomycota</taxon>
        <taxon>Agaricomycotina</taxon>
        <taxon>Agaricomycetes</taxon>
        <taxon>Agaricomycetidae</taxon>
        <taxon>Agaricales</taxon>
        <taxon>Pluteineae</taxon>
        <taxon>Amanitaceae</taxon>
        <taxon>Amanita</taxon>
    </lineage>
</organism>
<keyword evidence="2" id="KW-1185">Reference proteome</keyword>
<dbReference type="Proteomes" id="UP000054549">
    <property type="component" value="Unassembled WGS sequence"/>
</dbReference>
<dbReference type="HOGENOM" id="CLU_1805676_0_0_1"/>